<sequence length="143" mass="15122">MNEQAQSIKLERCVIVLDEQLPAGRAANAAAVIALTVGQRHPELVGLPLTDASGHAHPGLIPIGIAVLSATAEELGAIHRQATASAEVDVVDFPIQGQMTTNYGEFMAVMAQIPADELRYLGLALVGEKKSIARLVSKKKLFS</sequence>
<dbReference type="RefSeq" id="WP_101828075.1">
    <property type="nucleotide sequence ID" value="NZ_CP119396.1"/>
</dbReference>
<comment type="caution">
    <text evidence="1">The sequence shown here is derived from an EMBL/GenBank/DDBJ whole genome shotgun (WGS) entry which is preliminary data.</text>
</comment>
<dbReference type="SUPFAM" id="SSF102462">
    <property type="entry name" value="Peptidyl-tRNA hydrolase II"/>
    <property type="match status" value="1"/>
</dbReference>
<name>A0A2N5EHI1_9GAMM</name>
<organism evidence="1 2">
    <name type="scientific">Chimaeribacter arupi</name>
    <dbReference type="NCBI Taxonomy" id="2060066"/>
    <lineage>
        <taxon>Bacteria</taxon>
        <taxon>Pseudomonadati</taxon>
        <taxon>Pseudomonadota</taxon>
        <taxon>Gammaproteobacteria</taxon>
        <taxon>Enterobacterales</taxon>
        <taxon>Yersiniaceae</taxon>
        <taxon>Chimaeribacter</taxon>
    </lineage>
</organism>
<keyword evidence="2" id="KW-1185">Reference proteome</keyword>
<accession>A0A2N5EHI1</accession>
<dbReference type="AlphaFoldDB" id="A0A2N5EHI1"/>
<dbReference type="Gene3D" id="3.40.1490.10">
    <property type="entry name" value="Bit1"/>
    <property type="match status" value="1"/>
</dbReference>
<dbReference type="PIRSF" id="PIRSF033736">
    <property type="entry name" value="UCP033763"/>
    <property type="match status" value="1"/>
</dbReference>
<dbReference type="InterPro" id="IPR023476">
    <property type="entry name" value="Pep_tRNA_hydro_II_dom_sf"/>
</dbReference>
<proteinExistence type="predicted"/>
<dbReference type="Proteomes" id="UP000234626">
    <property type="component" value="Unassembled WGS sequence"/>
</dbReference>
<dbReference type="InterPro" id="IPR018988">
    <property type="entry name" value="DUF2000"/>
</dbReference>
<dbReference type="OrthoDB" id="9095096at2"/>
<reference evidence="1 2" key="1">
    <citation type="submission" date="2017-12" db="EMBL/GenBank/DDBJ databases">
        <title>Characterization of six clinical isolates of Enterochimera gen. nov., a novel genus of the Yersiniaciae family and the three species Enterochimera arupensis sp. nov., Enterochimera coloradensis sp. nov, and Enterochimera californica sp. nov.</title>
        <authorList>
            <person name="Rossi A."/>
            <person name="Fisher M."/>
        </authorList>
    </citation>
    <scope>NUCLEOTIDE SEQUENCE [LARGE SCALE GENOMIC DNA]</scope>
    <source>
        <strain evidence="1 2">2016Iso1</strain>
    </source>
</reference>
<evidence type="ECO:0000313" key="2">
    <source>
        <dbReference type="Proteomes" id="UP000234626"/>
    </source>
</evidence>
<protein>
    <submittedName>
        <fullName evidence="1">DUF2000 domain-containing protein</fullName>
    </submittedName>
</protein>
<evidence type="ECO:0000313" key="1">
    <source>
        <dbReference type="EMBL" id="PLR43480.1"/>
    </source>
</evidence>
<dbReference type="EMBL" id="PJZK01000034">
    <property type="protein sequence ID" value="PLR43480.1"/>
    <property type="molecule type" value="Genomic_DNA"/>
</dbReference>
<dbReference type="Pfam" id="PF09391">
    <property type="entry name" value="DUF2000"/>
    <property type="match status" value="1"/>
</dbReference>
<gene>
    <name evidence="1" type="ORF">CYR34_20750</name>
</gene>
<dbReference type="InterPro" id="IPR017021">
    <property type="entry name" value="UCP033763"/>
</dbReference>